<reference evidence="13 14" key="1">
    <citation type="submission" date="2018-10" db="EMBL/GenBank/DDBJ databases">
        <title>Robbsia sp. DHC34, isolated from soil.</title>
        <authorList>
            <person name="Gao Z.-H."/>
            <person name="Qiu L.-H."/>
        </authorList>
    </citation>
    <scope>NUCLEOTIDE SEQUENCE [LARGE SCALE GENOMIC DNA]</scope>
    <source>
        <strain evidence="13 14">DHC34</strain>
    </source>
</reference>
<dbReference type="InterPro" id="IPR050838">
    <property type="entry name" value="Ketopantoate_reductase"/>
</dbReference>
<dbReference type="InterPro" id="IPR036291">
    <property type="entry name" value="NAD(P)-bd_dom_sf"/>
</dbReference>
<dbReference type="GO" id="GO:0005737">
    <property type="term" value="C:cytoplasm"/>
    <property type="evidence" value="ECO:0007669"/>
    <property type="project" value="TreeGrafter"/>
</dbReference>
<gene>
    <name evidence="13" type="ORF">D7S86_25160</name>
</gene>
<dbReference type="SUPFAM" id="SSF51735">
    <property type="entry name" value="NAD(P)-binding Rossmann-fold domains"/>
    <property type="match status" value="1"/>
</dbReference>
<name>A0A494X995_9BURK</name>
<evidence type="ECO:0000256" key="1">
    <source>
        <dbReference type="ARBA" id="ARBA00004994"/>
    </source>
</evidence>
<evidence type="ECO:0000259" key="12">
    <source>
        <dbReference type="Pfam" id="PF08546"/>
    </source>
</evidence>
<dbReference type="UniPathway" id="UPA00028">
    <property type="reaction ID" value="UER00004"/>
</dbReference>
<evidence type="ECO:0000256" key="8">
    <source>
        <dbReference type="ARBA" id="ARBA00032024"/>
    </source>
</evidence>
<evidence type="ECO:0000256" key="4">
    <source>
        <dbReference type="ARBA" id="ARBA00019465"/>
    </source>
</evidence>
<keyword evidence="14" id="KW-1185">Reference proteome</keyword>
<dbReference type="GO" id="GO:0015940">
    <property type="term" value="P:pantothenate biosynthetic process"/>
    <property type="evidence" value="ECO:0007669"/>
    <property type="project" value="UniProtKB-UniPathway"/>
</dbReference>
<dbReference type="RefSeq" id="WP_121090600.1">
    <property type="nucleotide sequence ID" value="NZ_RBZU01000015.1"/>
</dbReference>
<proteinExistence type="inferred from homology"/>
<dbReference type="Gene3D" id="1.10.1040.10">
    <property type="entry name" value="N-(1-d-carboxylethyl)-l-norvaline Dehydrogenase, domain 2"/>
    <property type="match status" value="1"/>
</dbReference>
<comment type="catalytic activity">
    <reaction evidence="9 10">
        <text>(R)-pantoate + NADP(+) = 2-dehydropantoate + NADPH + H(+)</text>
        <dbReference type="Rhea" id="RHEA:16233"/>
        <dbReference type="ChEBI" id="CHEBI:11561"/>
        <dbReference type="ChEBI" id="CHEBI:15378"/>
        <dbReference type="ChEBI" id="CHEBI:15980"/>
        <dbReference type="ChEBI" id="CHEBI:57783"/>
        <dbReference type="ChEBI" id="CHEBI:58349"/>
        <dbReference type="EC" id="1.1.1.169"/>
    </reaction>
</comment>
<keyword evidence="6 10" id="KW-0521">NADP</keyword>
<comment type="pathway">
    <text evidence="1 10">Cofactor biosynthesis; (R)-pantothenate biosynthesis; (R)-pantoate from 3-methyl-2-oxobutanoate: step 2/2.</text>
</comment>
<feature type="domain" description="Ketopantoate reductase C-terminal" evidence="12">
    <location>
        <begin position="170"/>
        <end position="293"/>
    </location>
</feature>
<evidence type="ECO:0000256" key="5">
    <source>
        <dbReference type="ARBA" id="ARBA00022655"/>
    </source>
</evidence>
<comment type="caution">
    <text evidence="13">The sequence shown here is derived from an EMBL/GenBank/DDBJ whole genome shotgun (WGS) entry which is preliminary data.</text>
</comment>
<evidence type="ECO:0000313" key="14">
    <source>
        <dbReference type="Proteomes" id="UP000270342"/>
    </source>
</evidence>
<dbReference type="Proteomes" id="UP000270342">
    <property type="component" value="Unassembled WGS sequence"/>
</dbReference>
<dbReference type="AlphaFoldDB" id="A0A494X995"/>
<comment type="function">
    <text evidence="10">Catalyzes the NADPH-dependent reduction of ketopantoate into pantoic acid.</text>
</comment>
<dbReference type="FunFam" id="1.10.1040.10:FF:000017">
    <property type="entry name" value="2-dehydropantoate 2-reductase"/>
    <property type="match status" value="1"/>
</dbReference>
<dbReference type="Pfam" id="PF02558">
    <property type="entry name" value="ApbA"/>
    <property type="match status" value="1"/>
</dbReference>
<dbReference type="GO" id="GO:0050661">
    <property type="term" value="F:NADP binding"/>
    <property type="evidence" value="ECO:0007669"/>
    <property type="project" value="TreeGrafter"/>
</dbReference>
<keyword evidence="7 10" id="KW-0560">Oxidoreductase</keyword>
<evidence type="ECO:0000256" key="6">
    <source>
        <dbReference type="ARBA" id="ARBA00022857"/>
    </source>
</evidence>
<dbReference type="InterPro" id="IPR013332">
    <property type="entry name" value="KPR_N"/>
</dbReference>
<evidence type="ECO:0000256" key="10">
    <source>
        <dbReference type="RuleBase" id="RU362068"/>
    </source>
</evidence>
<dbReference type="PANTHER" id="PTHR43765">
    <property type="entry name" value="2-DEHYDROPANTOATE 2-REDUCTASE-RELATED"/>
    <property type="match status" value="1"/>
</dbReference>
<dbReference type="SUPFAM" id="SSF48179">
    <property type="entry name" value="6-phosphogluconate dehydrogenase C-terminal domain-like"/>
    <property type="match status" value="1"/>
</dbReference>
<dbReference type="InterPro" id="IPR013328">
    <property type="entry name" value="6PGD_dom2"/>
</dbReference>
<dbReference type="GO" id="GO:0008677">
    <property type="term" value="F:2-dehydropantoate 2-reductase activity"/>
    <property type="evidence" value="ECO:0007669"/>
    <property type="project" value="UniProtKB-EC"/>
</dbReference>
<evidence type="ECO:0000256" key="9">
    <source>
        <dbReference type="ARBA" id="ARBA00048793"/>
    </source>
</evidence>
<dbReference type="InterPro" id="IPR008927">
    <property type="entry name" value="6-PGluconate_DH-like_C_sf"/>
</dbReference>
<protein>
    <recommendedName>
        <fullName evidence="4 10">2-dehydropantoate 2-reductase</fullName>
        <ecNumber evidence="3 10">1.1.1.169</ecNumber>
    </recommendedName>
    <alternativeName>
        <fullName evidence="8 10">Ketopantoate reductase</fullName>
    </alternativeName>
</protein>
<evidence type="ECO:0000259" key="11">
    <source>
        <dbReference type="Pfam" id="PF02558"/>
    </source>
</evidence>
<dbReference type="Gene3D" id="3.40.50.720">
    <property type="entry name" value="NAD(P)-binding Rossmann-like Domain"/>
    <property type="match status" value="1"/>
</dbReference>
<accession>A0A494X995</accession>
<evidence type="ECO:0000256" key="2">
    <source>
        <dbReference type="ARBA" id="ARBA00007870"/>
    </source>
</evidence>
<dbReference type="EMBL" id="RBZU01000015">
    <property type="protein sequence ID" value="RKP46211.1"/>
    <property type="molecule type" value="Genomic_DNA"/>
</dbReference>
<sequence length="302" mass="32004">MKIAVMGAGAVGCYYGGMLARAGHEVVLIGRLEHVMAISNEGLRLQTQTFDERIGVAASTHASAAHGAELVLFCVKSTDTEAAACELEPHLSDTTLVLTLQNGVENAERLRTILRQPVAAAVVYVATEMAGPGHVRHHGRGELVIEPSEKSEAVAQMLTAAHVPTTISTNVRGELWAKLVLNCAYNALSAITQMPYGQLAHLPGVAASMNDVVAECLAVAQADGVVIPGDVNAAVRGIAETMPSQYSSTAQDLARGKHSEIDHLNGLVVRRGDALGVPVTANRLLHTIVKAIERKHERDARR</sequence>
<dbReference type="Pfam" id="PF08546">
    <property type="entry name" value="ApbA_C"/>
    <property type="match status" value="1"/>
</dbReference>
<dbReference type="InterPro" id="IPR013752">
    <property type="entry name" value="KPA_reductase"/>
</dbReference>
<dbReference type="InterPro" id="IPR003710">
    <property type="entry name" value="ApbA"/>
</dbReference>
<evidence type="ECO:0000256" key="7">
    <source>
        <dbReference type="ARBA" id="ARBA00023002"/>
    </source>
</evidence>
<organism evidence="13 14">
    <name type="scientific">Pararobbsia silviterrae</name>
    <dbReference type="NCBI Taxonomy" id="1792498"/>
    <lineage>
        <taxon>Bacteria</taxon>
        <taxon>Pseudomonadati</taxon>
        <taxon>Pseudomonadota</taxon>
        <taxon>Betaproteobacteria</taxon>
        <taxon>Burkholderiales</taxon>
        <taxon>Burkholderiaceae</taxon>
        <taxon>Pararobbsia</taxon>
    </lineage>
</organism>
<dbReference type="OrthoDB" id="8555723at2"/>
<comment type="similarity">
    <text evidence="2 10">Belongs to the ketopantoate reductase family.</text>
</comment>
<feature type="domain" description="Ketopantoate reductase N-terminal" evidence="11">
    <location>
        <begin position="3"/>
        <end position="148"/>
    </location>
</feature>
<evidence type="ECO:0000313" key="13">
    <source>
        <dbReference type="EMBL" id="RKP46211.1"/>
    </source>
</evidence>
<dbReference type="EC" id="1.1.1.169" evidence="3 10"/>
<dbReference type="NCBIfam" id="TIGR00745">
    <property type="entry name" value="apbA_panE"/>
    <property type="match status" value="1"/>
</dbReference>
<dbReference type="PANTHER" id="PTHR43765:SF2">
    <property type="entry name" value="2-DEHYDROPANTOATE 2-REDUCTASE"/>
    <property type="match status" value="1"/>
</dbReference>
<keyword evidence="5 10" id="KW-0566">Pantothenate biosynthesis</keyword>
<evidence type="ECO:0000256" key="3">
    <source>
        <dbReference type="ARBA" id="ARBA00013014"/>
    </source>
</evidence>